<feature type="region of interest" description="Disordered" evidence="5">
    <location>
        <begin position="1438"/>
        <end position="1474"/>
    </location>
</feature>
<feature type="compositionally biased region" description="Basic and acidic residues" evidence="5">
    <location>
        <begin position="1389"/>
        <end position="1399"/>
    </location>
</feature>
<feature type="region of interest" description="Disordered" evidence="5">
    <location>
        <begin position="178"/>
        <end position="197"/>
    </location>
</feature>
<dbReference type="InterPro" id="IPR059100">
    <property type="entry name" value="TSP3_bac"/>
</dbReference>
<dbReference type="Pfam" id="PF00092">
    <property type="entry name" value="VWA"/>
    <property type="match status" value="1"/>
</dbReference>
<dbReference type="SUPFAM" id="SSF49299">
    <property type="entry name" value="PKD domain"/>
    <property type="match status" value="1"/>
</dbReference>
<keyword evidence="4" id="KW-0106">Calcium</keyword>
<dbReference type="Gene3D" id="4.10.1080.10">
    <property type="entry name" value="TSP type-3 repeat"/>
    <property type="match status" value="1"/>
</dbReference>
<comment type="subcellular location">
    <subcellularLocation>
        <location evidence="1">Secreted</location>
    </subcellularLocation>
</comment>
<dbReference type="SMART" id="SM00089">
    <property type="entry name" value="PKD"/>
    <property type="match status" value="1"/>
</dbReference>
<evidence type="ECO:0000256" key="5">
    <source>
        <dbReference type="SAM" id="MobiDB-lite"/>
    </source>
</evidence>
<feature type="domain" description="VWFA" evidence="7">
    <location>
        <begin position="1189"/>
        <end position="1352"/>
    </location>
</feature>
<keyword evidence="9" id="KW-1185">Reference proteome</keyword>
<evidence type="ECO:0000313" key="9">
    <source>
        <dbReference type="Proteomes" id="UP000189370"/>
    </source>
</evidence>
<dbReference type="SUPFAM" id="SSF63829">
    <property type="entry name" value="Calcium-dependent phosphotriesterase"/>
    <property type="match status" value="1"/>
</dbReference>
<keyword evidence="3" id="KW-0732">Signal</keyword>
<dbReference type="Pfam" id="PF18884">
    <property type="entry name" value="TSP3_bac"/>
    <property type="match status" value="6"/>
</dbReference>
<feature type="region of interest" description="Disordered" evidence="5">
    <location>
        <begin position="912"/>
        <end position="1059"/>
    </location>
</feature>
<evidence type="ECO:0000256" key="1">
    <source>
        <dbReference type="ARBA" id="ARBA00004613"/>
    </source>
</evidence>
<sequence>MTFFSEQGPEYRLDDITQGTDGAVYAGLYFDGRESGTRLTRIHDANNSVETAWETDISPTIHDLKQGPDGTVFVATSTGIRGVNPADGTRLWSTSIPGGTTELAIAGDDRLYAIEQGDDVTAPRLLTVNSTDGAIVNSTALPVDDEAVVVGIETAVDGSIYIGTHGTESRIIRGDESSIETTGSRTVASSDQDGGDTVNAYSETTSSYTGFTTDGITSETKSPTLLKSGAITEFDRTDLINPVDAGAASDTRLYSTVTSSTQSESFSISAQDETITTDDALTLRFSADPSRTATLRLETSTGQEVYSTKVEATDAQKQFQLSIPQAGEYVAILESTSDSKTDSTDPITVSQPNGDAEPAEISIETSSMDLTTDDDLSLSFYADQQVNATLSLKTTDGQEVYSTAVEATTTEKTLLLSLSQPGEYLATIESESGGLTDTTEPVTVSSPDGNDGTPISIHALETNITTAENLVVDYRADETRNATLTVESTGGQTLLETAVTARQQSQQLSIPDLSAGEYVVRIVSDSGLEDSTDTVVVEESGSDDNGSASDPEFAVTARPNEFTTDEPLAVQIDPDRSRNVTLAVDSTTGQTVYETSLSLSDGPTTFRLNDVPAGEYTVTVGAVDSDIQATTEPITVKSLQAGIKFTEPVAGEPISFTSFVNNVGQNDTIVEADWNFGDGTTTSSTGQVKHVYEEPGKYTIELTLVDEFGNGTKRTATGTIFVRNETDNAAGAGTVTEISPNGSVDWQQTTETAVTDITAQSGIRPDRTLHGVTTPLWSVSVPESNSTYIEAAIRSNRTDENATLVARASNGSTRTTSTDRDTWTTVRVPVTEFAGDEITVTGRSSGDAPAEIRDVRVLTDDDEDGLPDYLEEQQFKLPFAAAASVSLDPETADTDGDGLADGREIRFFPANGSALDDQMRPSLAAGNPSVSDTDGDGLNDSVEAQYSFLNPFVTDSSGNGVSDPAADRDGDGLSNEEEISLGTNPRYSDTDGDGLTDLEEVREYDTDPRSADTDDDGLSDSEEFELETDPLDPDTNANGVVDGNETYTTSTSNESVGVDLDLTGQGNIAAGTTIEAEQNDAITGERVTNVSASEIVHLDSEQKFEDATVTIEYDDATDSDEPLTMVTYNESKQMYVPLNSTVDRKNNTVTASTPHFSTFSVFNIEKATSTWDARPPESYSDRSDSRSVDTVFVIDESGSMSGSPTSYAKEAVSRFIMSLDDDEQTGVVGFDSSSRVIQPLTTNHQRVNESLDGLTAGGGTNVTVGLREALDELERNSNSSHPQELILLSDGQTSGNPLEVADAAASQGIEINTVGLGSSVDEEELRSVANTTGGGFFHVENASDLPETFERIENKPRDSDGDGLPDKLEQESILLGVNPQVGGGFENSNRVKTDPHIADTDGDGLTDGQEVGEYSEVTHTYSGVGLTRSKVTFSYYKLRSDPTDPDTDNDQVNDHDERRIWDSDPTQADTDDDGLIDVVDPAVNEKTTPPRFKYQSYNINDLSQLPTTVRNPSERLAVVARPTGGATDIEEIHVHQYIDTWVPLVENGWHNQTFTGDDLKHAENSDKVYVTTTFGVLGRVSPEEVEITVVDDDGNIAGTSHDVDDGTVDVAAGVSATDTTTAGLAVGAVSSSEYAAVTTATGISVSSAAVIASGAVVAGGYAVWAETTGSAAGEVSQRAYAQSIPVTEPLWQEEIDGLEITLPSGAVYEHEIHDGHERKHGWEQIKELPGISQPGDVREIVRAPNAIEEDGRYDLIIGDNPGGDGQIILRVAEGLIIAADQIVEDPQGVEDEFLIPTDKSHIEDREEPHITQNSEIQRIVEEADEVYTNGYGLYVWVLYEEGTAKIVHGYDHKQIDETDHDRIVLSTAYERINAVSEFIKRLVESKQLNKIYPND</sequence>
<comment type="caution">
    <text evidence="8">The sequence shown here is derived from an EMBL/GenBank/DDBJ whole genome shotgun (WGS) entry which is preliminary data.</text>
</comment>
<feature type="compositionally biased region" description="Polar residues" evidence="5">
    <location>
        <begin position="179"/>
        <end position="192"/>
    </location>
</feature>
<feature type="compositionally biased region" description="Polar residues" evidence="5">
    <location>
        <begin position="942"/>
        <end position="960"/>
    </location>
</feature>
<dbReference type="InterPro" id="IPR022409">
    <property type="entry name" value="PKD/Chitinase_dom"/>
</dbReference>
<dbReference type="Gene3D" id="3.40.50.410">
    <property type="entry name" value="von Willebrand factor, type A domain"/>
    <property type="match status" value="1"/>
</dbReference>
<dbReference type="InterPro" id="IPR000601">
    <property type="entry name" value="PKD_dom"/>
</dbReference>
<dbReference type="SMART" id="SM00327">
    <property type="entry name" value="VWA"/>
    <property type="match status" value="1"/>
</dbReference>
<dbReference type="GO" id="GO:0005509">
    <property type="term" value="F:calcium ion binding"/>
    <property type="evidence" value="ECO:0007669"/>
    <property type="project" value="InterPro"/>
</dbReference>
<evidence type="ECO:0008006" key="10">
    <source>
        <dbReference type="Google" id="ProtNLM"/>
    </source>
</evidence>
<feature type="domain" description="PKD" evidence="6">
    <location>
        <begin position="674"/>
        <end position="722"/>
    </location>
</feature>
<dbReference type="SUPFAM" id="SSF53300">
    <property type="entry name" value="vWA-like"/>
    <property type="match status" value="1"/>
</dbReference>
<dbReference type="EMBL" id="LWLN01000001">
    <property type="protein sequence ID" value="OLZ42512.1"/>
    <property type="molecule type" value="Genomic_DNA"/>
</dbReference>
<dbReference type="PROSITE" id="PS50234">
    <property type="entry name" value="VWFA"/>
    <property type="match status" value="1"/>
</dbReference>
<evidence type="ECO:0000256" key="2">
    <source>
        <dbReference type="ARBA" id="ARBA00022525"/>
    </source>
</evidence>
<dbReference type="PROSITE" id="PS50093">
    <property type="entry name" value="PKD"/>
    <property type="match status" value="1"/>
</dbReference>
<evidence type="ECO:0000313" key="8">
    <source>
        <dbReference type="EMBL" id="OLZ42512.1"/>
    </source>
</evidence>
<dbReference type="InterPro" id="IPR035986">
    <property type="entry name" value="PKD_dom_sf"/>
</dbReference>
<evidence type="ECO:0000259" key="7">
    <source>
        <dbReference type="PROSITE" id="PS50234"/>
    </source>
</evidence>
<dbReference type="Proteomes" id="UP000189370">
    <property type="component" value="Unassembled WGS sequence"/>
</dbReference>
<gene>
    <name evidence="8" type="ORF">A6E15_16770</name>
</gene>
<dbReference type="InterPro" id="IPR028974">
    <property type="entry name" value="TSP_type-3_rpt"/>
</dbReference>
<dbReference type="PANTHER" id="PTHR37467:SF1">
    <property type="entry name" value="EXPORTED CALCIUM-BINDING GLYCOPROTEIN"/>
    <property type="match status" value="1"/>
</dbReference>
<dbReference type="PANTHER" id="PTHR37467">
    <property type="entry name" value="EXPORTED CALCIUM-BINDING GLYCOPROTEIN-RELATED"/>
    <property type="match status" value="1"/>
</dbReference>
<dbReference type="InterPro" id="IPR036465">
    <property type="entry name" value="vWFA_dom_sf"/>
</dbReference>
<dbReference type="SUPFAM" id="SSF103647">
    <property type="entry name" value="TSP type-3 repeat"/>
    <property type="match status" value="1"/>
</dbReference>
<evidence type="ECO:0000256" key="4">
    <source>
        <dbReference type="ARBA" id="ARBA00022837"/>
    </source>
</evidence>
<proteinExistence type="predicted"/>
<protein>
    <recommendedName>
        <fullName evidence="10">VWFA domain-containing protein</fullName>
    </recommendedName>
</protein>
<dbReference type="InterPro" id="IPR053180">
    <property type="entry name" value="Ca-binding_acidic-repeat"/>
</dbReference>
<dbReference type="CDD" id="cd00146">
    <property type="entry name" value="PKD"/>
    <property type="match status" value="1"/>
</dbReference>
<reference evidence="9" key="1">
    <citation type="submission" date="2016-04" db="EMBL/GenBank/DDBJ databases">
        <authorList>
            <person name="Chen S.-C."/>
            <person name="Lai M.-C."/>
        </authorList>
    </citation>
    <scope>NUCLEOTIDE SEQUENCE [LARGE SCALE GENOMIC DNA]</scope>
    <source>
        <strain evidence="9">AB14</strain>
    </source>
</reference>
<feature type="region of interest" description="Disordered" evidence="5">
    <location>
        <begin position="336"/>
        <end position="357"/>
    </location>
</feature>
<feature type="region of interest" description="Disordered" evidence="5">
    <location>
        <begin position="530"/>
        <end position="553"/>
    </location>
</feature>
<dbReference type="InterPro" id="IPR013783">
    <property type="entry name" value="Ig-like_fold"/>
</dbReference>
<name>A0A1S8B0P9_9EURY</name>
<feature type="compositionally biased region" description="Basic and acidic residues" evidence="5">
    <location>
        <begin position="999"/>
        <end position="1012"/>
    </location>
</feature>
<evidence type="ECO:0000259" key="6">
    <source>
        <dbReference type="PROSITE" id="PS50093"/>
    </source>
</evidence>
<feature type="compositionally biased region" description="Basic and acidic residues" evidence="5">
    <location>
        <begin position="1452"/>
        <end position="1462"/>
    </location>
</feature>
<organism evidence="8 9">
    <name type="scientific">Natrinema saccharevitans</name>
    <dbReference type="NCBI Taxonomy" id="301967"/>
    <lineage>
        <taxon>Archaea</taxon>
        <taxon>Methanobacteriati</taxon>
        <taxon>Methanobacteriota</taxon>
        <taxon>Stenosarchaea group</taxon>
        <taxon>Halobacteria</taxon>
        <taxon>Halobacteriales</taxon>
        <taxon>Natrialbaceae</taxon>
        <taxon>Natrinema</taxon>
    </lineage>
</organism>
<dbReference type="CDD" id="cd00198">
    <property type="entry name" value="vWFA"/>
    <property type="match status" value="1"/>
</dbReference>
<feature type="compositionally biased region" description="Low complexity" evidence="5">
    <location>
        <begin position="1044"/>
        <end position="1055"/>
    </location>
</feature>
<dbReference type="Pfam" id="PF18911">
    <property type="entry name" value="PKD_4"/>
    <property type="match status" value="1"/>
</dbReference>
<dbReference type="InterPro" id="IPR002035">
    <property type="entry name" value="VWF_A"/>
</dbReference>
<dbReference type="STRING" id="301967.A6E15_16770"/>
<evidence type="ECO:0000256" key="3">
    <source>
        <dbReference type="ARBA" id="ARBA00022729"/>
    </source>
</evidence>
<dbReference type="Gene3D" id="2.60.40.10">
    <property type="entry name" value="Immunoglobulins"/>
    <property type="match status" value="1"/>
</dbReference>
<feature type="region of interest" description="Disordered" evidence="5">
    <location>
        <begin position="1378"/>
        <end position="1407"/>
    </location>
</feature>
<accession>A0A1S8B0P9</accession>
<keyword evidence="2" id="KW-0964">Secreted</keyword>
<feature type="compositionally biased region" description="Acidic residues" evidence="5">
    <location>
        <begin position="1013"/>
        <end position="1032"/>
    </location>
</feature>